<proteinExistence type="inferred from homology"/>
<keyword evidence="6" id="KW-1185">Reference proteome</keyword>
<keyword evidence="2" id="KW-0786">Thiamine pyrophosphate</keyword>
<accession>A0A1P8UMR8</accession>
<dbReference type="InterPro" id="IPR011766">
    <property type="entry name" value="TPP_enzyme_TPP-bd"/>
</dbReference>
<reference evidence="5 6" key="1">
    <citation type="submission" date="2016-04" db="EMBL/GenBank/DDBJ databases">
        <title>Deep-sea bacteria in the southern Pacific.</title>
        <authorList>
            <person name="Tang K."/>
        </authorList>
    </citation>
    <scope>NUCLEOTIDE SEQUENCE [LARGE SCALE GENOMIC DNA]</scope>
    <source>
        <strain evidence="5 6">JLT2014</strain>
        <plasmid evidence="6">ppaby1</plasmid>
    </source>
</reference>
<dbReference type="InterPro" id="IPR029061">
    <property type="entry name" value="THDP-binding"/>
</dbReference>
<sequence length="599" mass="64646">MNDTPKHPPQLRYPAKQVGDGLYGSDHVVDLLERMGTEYVFINPGSSFRGIHDSLVNYNGNRDPEICLVTHEMIAIAMAHGYWKATRKPAVAILHNLVGLMSGSMAIFNAFCDQVPLLILGGSGPADPEQRRFIDWAHSANTQGDLVRPYVKWTDEPPTIAATLESMLTARRKALTAPMGPTYVSIDAGHQEQRADDLVLPDPELPRYQAPHAVYPHPELVRQAADLLLGAELPLIIGGQFGTEARVTPPLARLVELLGAAYIDDRSIVCLATDHPQNLSGDREIRSRADVLLCLDCRDVTAATGGYGAKRSGIMGVGSAADEAKVIDVSLNDHFGNSWSRFGGPTAPSDLHLLSDPFLTLEALVTEVEARLTPEVAATAETRRAELATRKTALTEKRAKALESRWSESPIPLSRVTQEVYQAVKQDDWCLVVRNHRTWPEGYWKFDHAGQYLGGDGGGGVGYGAGAAVGAALGLKGSGKLPVAMIGDGDFMMTPGALWSAMHHEVPLLLVLLNNRSWGNDELHQREIAHQRGRSAATAHIGQTTRDPDVDLTSLARSFGAFAAGPVEEGARLAEVLAEAAEHVRKGGLAVVEVITALE</sequence>
<dbReference type="RefSeq" id="WP_076694631.1">
    <property type="nucleotide sequence ID" value="NZ_CP015091.1"/>
</dbReference>
<dbReference type="GO" id="GO:0005948">
    <property type="term" value="C:acetolactate synthase complex"/>
    <property type="evidence" value="ECO:0007669"/>
    <property type="project" value="TreeGrafter"/>
</dbReference>
<dbReference type="Pfam" id="PF02776">
    <property type="entry name" value="TPP_enzyme_N"/>
    <property type="match status" value="1"/>
</dbReference>
<evidence type="ECO:0000256" key="2">
    <source>
        <dbReference type="ARBA" id="ARBA00023052"/>
    </source>
</evidence>
<feature type="domain" description="Thiamine pyrophosphate enzyme N-terminal TPP-binding" evidence="4">
    <location>
        <begin position="24"/>
        <end position="131"/>
    </location>
</feature>
<evidence type="ECO:0000313" key="6">
    <source>
        <dbReference type="Proteomes" id="UP000187059"/>
    </source>
</evidence>
<keyword evidence="5" id="KW-0614">Plasmid</keyword>
<dbReference type="SUPFAM" id="SSF52467">
    <property type="entry name" value="DHS-like NAD/FAD-binding domain"/>
    <property type="match status" value="1"/>
</dbReference>
<dbReference type="OrthoDB" id="7534569at2"/>
<gene>
    <name evidence="5" type="ORF">Ga0080574_TMP336</name>
</gene>
<keyword evidence="5" id="KW-0808">Transferase</keyword>
<name>A0A1P8UMR8_9RHOB</name>
<dbReference type="Gene3D" id="3.40.50.1220">
    <property type="entry name" value="TPP-binding domain"/>
    <property type="match status" value="1"/>
</dbReference>
<feature type="domain" description="Thiamine pyrophosphate enzyme TPP-binding" evidence="3">
    <location>
        <begin position="435"/>
        <end position="594"/>
    </location>
</feature>
<geneLocation type="plasmid" evidence="6">
    <name>ppaby1</name>
</geneLocation>
<comment type="similarity">
    <text evidence="1">Belongs to the TPP enzyme family.</text>
</comment>
<dbReference type="SUPFAM" id="SSF52518">
    <property type="entry name" value="Thiamin diphosphate-binding fold (THDP-binding)"/>
    <property type="match status" value="2"/>
</dbReference>
<dbReference type="Gene3D" id="3.40.50.970">
    <property type="match status" value="2"/>
</dbReference>
<evidence type="ECO:0000259" key="3">
    <source>
        <dbReference type="Pfam" id="PF02775"/>
    </source>
</evidence>
<dbReference type="InterPro" id="IPR012001">
    <property type="entry name" value="Thiamin_PyroP_enz_TPP-bd_dom"/>
</dbReference>
<evidence type="ECO:0000256" key="1">
    <source>
        <dbReference type="ARBA" id="ARBA00007812"/>
    </source>
</evidence>
<protein>
    <submittedName>
        <fullName evidence="5">Acetolactate synthase-1/2/3 large subunit</fullName>
        <ecNumber evidence="5">2.2.1.6</ecNumber>
    </submittedName>
</protein>
<dbReference type="GO" id="GO:0050660">
    <property type="term" value="F:flavin adenine dinucleotide binding"/>
    <property type="evidence" value="ECO:0007669"/>
    <property type="project" value="TreeGrafter"/>
</dbReference>
<organism evidence="5 6">
    <name type="scientific">Salipiger abyssi</name>
    <dbReference type="NCBI Taxonomy" id="1250539"/>
    <lineage>
        <taxon>Bacteria</taxon>
        <taxon>Pseudomonadati</taxon>
        <taxon>Pseudomonadota</taxon>
        <taxon>Alphaproteobacteria</taxon>
        <taxon>Rhodobacterales</taxon>
        <taxon>Roseobacteraceae</taxon>
        <taxon>Salipiger</taxon>
    </lineage>
</organism>
<evidence type="ECO:0000313" key="5">
    <source>
        <dbReference type="EMBL" id="APZ50670.1"/>
    </source>
</evidence>
<dbReference type="GO" id="GO:0003984">
    <property type="term" value="F:acetolactate synthase activity"/>
    <property type="evidence" value="ECO:0007669"/>
    <property type="project" value="UniProtKB-EC"/>
</dbReference>
<dbReference type="PANTHER" id="PTHR18968">
    <property type="entry name" value="THIAMINE PYROPHOSPHATE ENZYMES"/>
    <property type="match status" value="1"/>
</dbReference>
<dbReference type="AlphaFoldDB" id="A0A1P8UMR8"/>
<dbReference type="GO" id="GO:0030976">
    <property type="term" value="F:thiamine pyrophosphate binding"/>
    <property type="evidence" value="ECO:0007669"/>
    <property type="project" value="InterPro"/>
</dbReference>
<evidence type="ECO:0000259" key="4">
    <source>
        <dbReference type="Pfam" id="PF02776"/>
    </source>
</evidence>
<dbReference type="CDD" id="cd07035">
    <property type="entry name" value="TPP_PYR_POX_like"/>
    <property type="match status" value="1"/>
</dbReference>
<dbReference type="Proteomes" id="UP000187059">
    <property type="component" value="Plasmid pPABY1"/>
</dbReference>
<dbReference type="EC" id="2.2.1.6" evidence="5"/>
<dbReference type="EMBL" id="CP015091">
    <property type="protein sequence ID" value="APZ50670.1"/>
    <property type="molecule type" value="Genomic_DNA"/>
</dbReference>
<dbReference type="InterPro" id="IPR045229">
    <property type="entry name" value="TPP_enz"/>
</dbReference>
<dbReference type="InterPro" id="IPR029035">
    <property type="entry name" value="DHS-like_NAD/FAD-binding_dom"/>
</dbReference>
<dbReference type="GO" id="GO:0009099">
    <property type="term" value="P:L-valine biosynthetic process"/>
    <property type="evidence" value="ECO:0007669"/>
    <property type="project" value="TreeGrafter"/>
</dbReference>
<dbReference type="PANTHER" id="PTHR18968:SF13">
    <property type="entry name" value="ACETOLACTATE SYNTHASE CATALYTIC SUBUNIT, MITOCHONDRIAL"/>
    <property type="match status" value="1"/>
</dbReference>
<dbReference type="Pfam" id="PF02775">
    <property type="entry name" value="TPP_enzyme_C"/>
    <property type="match status" value="1"/>
</dbReference>
<dbReference type="GO" id="GO:0009097">
    <property type="term" value="P:isoleucine biosynthetic process"/>
    <property type="evidence" value="ECO:0007669"/>
    <property type="project" value="TreeGrafter"/>
</dbReference>
<dbReference type="KEGG" id="paby:Ga0080574_TMP336"/>